<dbReference type="AlphaFoldDB" id="A0A6J4US95"/>
<proteinExistence type="predicted"/>
<reference evidence="2" key="1">
    <citation type="submission" date="2020-02" db="EMBL/GenBank/DDBJ databases">
        <authorList>
            <person name="Meier V. D."/>
        </authorList>
    </citation>
    <scope>NUCLEOTIDE SEQUENCE</scope>
    <source>
        <strain evidence="2">AVDCRST_MAG43</strain>
    </source>
</reference>
<sequence>MVVVSSRPDHTDRLPVKMGCPSLTDAARCHLLWQPNGWQNAECQTCPKSAARHAALLLLLLKDITWMVGRWRDRRDQEDNHGVRRVPSSRPSCEPKEP</sequence>
<feature type="region of interest" description="Disordered" evidence="1">
    <location>
        <begin position="76"/>
        <end position="98"/>
    </location>
</feature>
<evidence type="ECO:0000313" key="2">
    <source>
        <dbReference type="EMBL" id="CAA9556740.1"/>
    </source>
</evidence>
<accession>A0A6J4US95</accession>
<gene>
    <name evidence="2" type="ORF">AVDCRST_MAG43-1531</name>
</gene>
<organism evidence="2">
    <name type="scientific">uncultured Thermomicrobiales bacterium</name>
    <dbReference type="NCBI Taxonomy" id="1645740"/>
    <lineage>
        <taxon>Bacteria</taxon>
        <taxon>Pseudomonadati</taxon>
        <taxon>Thermomicrobiota</taxon>
        <taxon>Thermomicrobia</taxon>
        <taxon>Thermomicrobiales</taxon>
        <taxon>environmental samples</taxon>
    </lineage>
</organism>
<protein>
    <submittedName>
        <fullName evidence="2">Uncharacterized protein</fullName>
    </submittedName>
</protein>
<dbReference type="EMBL" id="CADCWI010000080">
    <property type="protein sequence ID" value="CAA9556740.1"/>
    <property type="molecule type" value="Genomic_DNA"/>
</dbReference>
<evidence type="ECO:0000256" key="1">
    <source>
        <dbReference type="SAM" id="MobiDB-lite"/>
    </source>
</evidence>
<name>A0A6J4US95_9BACT</name>